<evidence type="ECO:0000313" key="2">
    <source>
        <dbReference type="EMBL" id="GHI64145.1"/>
    </source>
</evidence>
<dbReference type="RefSeq" id="WP_189928116.1">
    <property type="nucleotide sequence ID" value="NZ_BMSI01000022.1"/>
</dbReference>
<organism evidence="2 3">
    <name type="scientific">Streptomyces asoensis</name>
    <dbReference type="NCBI Taxonomy" id="249586"/>
    <lineage>
        <taxon>Bacteria</taxon>
        <taxon>Bacillati</taxon>
        <taxon>Actinomycetota</taxon>
        <taxon>Actinomycetes</taxon>
        <taxon>Kitasatosporales</taxon>
        <taxon>Streptomycetaceae</taxon>
        <taxon>Streptomyces</taxon>
    </lineage>
</organism>
<dbReference type="GeneID" id="91473607"/>
<comment type="caution">
    <text evidence="2">The sequence shown here is derived from an EMBL/GenBank/DDBJ whole genome shotgun (WGS) entry which is preliminary data.</text>
</comment>
<evidence type="ECO:0000313" key="3">
    <source>
        <dbReference type="Proteomes" id="UP000649259"/>
    </source>
</evidence>
<dbReference type="Gene3D" id="3.40.1580.10">
    <property type="entry name" value="SMI1/KNR4-like"/>
    <property type="match status" value="1"/>
</dbReference>
<reference evidence="3" key="1">
    <citation type="submission" date="2023-07" db="EMBL/GenBank/DDBJ databases">
        <title>Whole genome shotgun sequence of Streptomyces cacaoi subsp. asoensis NBRC 13813.</title>
        <authorList>
            <person name="Komaki H."/>
            <person name="Tamura T."/>
        </authorList>
    </citation>
    <scope>NUCLEOTIDE SEQUENCE [LARGE SCALE GENOMIC DNA]</scope>
    <source>
        <strain evidence="3">NBRC 13813</strain>
    </source>
</reference>
<protein>
    <recommendedName>
        <fullName evidence="1">Knr4/Smi1-like domain-containing protein</fullName>
    </recommendedName>
</protein>
<dbReference type="SUPFAM" id="SSF160631">
    <property type="entry name" value="SMI1/KNR4-like"/>
    <property type="match status" value="1"/>
</dbReference>
<keyword evidence="3" id="KW-1185">Reference proteome</keyword>
<sequence length="265" mass="28474">MSAPFPARLRGADRAGFDMVMIDSDTAGCVSTWIANDGSLDARGHSVLVHCVARLEQILPTLSDADDPPYWQRLHELARLVADPRSRPTDRAALAGLLRLIPPSAGAGVTVDWEAVERAWGLVFPPDFKEFLAHYGGGLSDLDLGVLVPATVTPETCDEPGAPKGGMGFITADTRATWVDTEPTGVDAAAEDLVTWGADGSADLYCWLTHGDPEDWPVVLFSHGVDTWTLFDCGMAEFLRRVLSADGRAEAMQESALWGAGLREL</sequence>
<dbReference type="InterPro" id="IPR018958">
    <property type="entry name" value="Knr4/Smi1-like_dom"/>
</dbReference>
<accession>A0ABQ3S7P7</accession>
<proteinExistence type="predicted"/>
<gene>
    <name evidence="2" type="ORF">Saso_57950</name>
</gene>
<dbReference type="InterPro" id="IPR037883">
    <property type="entry name" value="Knr4/Smi1-like_sf"/>
</dbReference>
<evidence type="ECO:0000259" key="1">
    <source>
        <dbReference type="SMART" id="SM00860"/>
    </source>
</evidence>
<dbReference type="EMBL" id="BNEB01000005">
    <property type="protein sequence ID" value="GHI64145.1"/>
    <property type="molecule type" value="Genomic_DNA"/>
</dbReference>
<dbReference type="Proteomes" id="UP000649259">
    <property type="component" value="Unassembled WGS sequence"/>
</dbReference>
<dbReference type="SMART" id="SM00860">
    <property type="entry name" value="SMI1_KNR4"/>
    <property type="match status" value="1"/>
</dbReference>
<dbReference type="Pfam" id="PF14568">
    <property type="entry name" value="SUKH_6"/>
    <property type="match status" value="1"/>
</dbReference>
<name>A0ABQ3S7P7_9ACTN</name>
<feature type="domain" description="Knr4/Smi1-like" evidence="1">
    <location>
        <begin position="108"/>
        <end position="241"/>
    </location>
</feature>